<evidence type="ECO:0000313" key="2">
    <source>
        <dbReference type="Proteomes" id="UP001595386"/>
    </source>
</evidence>
<dbReference type="InterPro" id="IPR016541">
    <property type="entry name" value="UCP008505"/>
</dbReference>
<accession>A0ABV7B915</accession>
<name>A0ABV7B915_9GAMM</name>
<dbReference type="Proteomes" id="UP001595386">
    <property type="component" value="Unassembled WGS sequence"/>
</dbReference>
<comment type="caution">
    <text evidence="1">The sequence shown here is derived from an EMBL/GenBank/DDBJ whole genome shotgun (WGS) entry which is preliminary data.</text>
</comment>
<evidence type="ECO:0000313" key="1">
    <source>
        <dbReference type="EMBL" id="MFC2993599.1"/>
    </source>
</evidence>
<keyword evidence="2" id="KW-1185">Reference proteome</keyword>
<gene>
    <name evidence="1" type="ORF">ACFODV_16385</name>
</gene>
<proteinExistence type="predicted"/>
<organism evidence="1 2">
    <name type="scientific">Halomonas tibetensis</name>
    <dbReference type="NCBI Taxonomy" id="2259590"/>
    <lineage>
        <taxon>Bacteria</taxon>
        <taxon>Pseudomonadati</taxon>
        <taxon>Pseudomonadota</taxon>
        <taxon>Gammaproteobacteria</taxon>
        <taxon>Oceanospirillales</taxon>
        <taxon>Halomonadaceae</taxon>
        <taxon>Halomonas</taxon>
    </lineage>
</organism>
<dbReference type="RefSeq" id="WP_379761362.1">
    <property type="nucleotide sequence ID" value="NZ_JBHRSQ010000040.1"/>
</dbReference>
<sequence length="55" mass="5965">MAKAKAIGAQVVTNEARVGPGSKKVKVPNVCDQFQVACLDTYDLLDTLRARFVLD</sequence>
<protein>
    <submittedName>
        <fullName evidence="1">DUF4411 family protein</fullName>
    </submittedName>
</protein>
<dbReference type="EMBL" id="JBHRSQ010000040">
    <property type="protein sequence ID" value="MFC2993599.1"/>
    <property type="molecule type" value="Genomic_DNA"/>
</dbReference>
<reference evidence="2" key="1">
    <citation type="journal article" date="2019" name="Int. J. Syst. Evol. Microbiol.">
        <title>The Global Catalogue of Microorganisms (GCM) 10K type strain sequencing project: providing services to taxonomists for standard genome sequencing and annotation.</title>
        <authorList>
            <consortium name="The Broad Institute Genomics Platform"/>
            <consortium name="The Broad Institute Genome Sequencing Center for Infectious Disease"/>
            <person name="Wu L."/>
            <person name="Ma J."/>
        </authorList>
    </citation>
    <scope>NUCLEOTIDE SEQUENCE [LARGE SCALE GENOMIC DNA]</scope>
    <source>
        <strain evidence="2">KCTC 52660</strain>
    </source>
</reference>
<dbReference type="Pfam" id="PF14367">
    <property type="entry name" value="DUF4411"/>
    <property type="match status" value="1"/>
</dbReference>